<dbReference type="EMBL" id="CM000841">
    <property type="protein sequence ID" value="KRH45310.1"/>
    <property type="molecule type" value="Genomic_DNA"/>
</dbReference>
<name>A0A0R0ISN1_SOYBN</name>
<comment type="subcellular location">
    <subcellularLocation>
        <location evidence="2">Cell projection</location>
    </subcellularLocation>
    <subcellularLocation>
        <location evidence="1 10">Cytoplasm</location>
        <location evidence="1 10">Cytoskeleton</location>
    </subcellularLocation>
</comment>
<keyword evidence="7" id="KW-0966">Cell projection</keyword>
<dbReference type="AlphaFoldDB" id="A0A0R0ISN1"/>
<dbReference type="FunFam" id="3.30.1460.20:FF:000006">
    <property type="entry name" value="Arp2/3 complex 34 kDa subunit"/>
    <property type="match status" value="1"/>
</dbReference>
<evidence type="ECO:0000256" key="10">
    <source>
        <dbReference type="RuleBase" id="RU364015"/>
    </source>
</evidence>
<reference evidence="11" key="3">
    <citation type="submission" date="2018-07" db="EMBL/GenBank/DDBJ databases">
        <title>WGS assembly of Glycine max.</title>
        <authorList>
            <person name="Schmutz J."/>
            <person name="Cannon S."/>
            <person name="Schlueter J."/>
            <person name="Ma J."/>
            <person name="Mitros T."/>
            <person name="Nelson W."/>
            <person name="Hyten D."/>
            <person name="Song Q."/>
            <person name="Thelen J."/>
            <person name="Cheng J."/>
            <person name="Xu D."/>
            <person name="Hellsten U."/>
            <person name="May G."/>
            <person name="Yu Y."/>
            <person name="Sakurai T."/>
            <person name="Umezawa T."/>
            <person name="Bhattacharyya M."/>
            <person name="Sandhu D."/>
            <person name="Valliyodan B."/>
            <person name="Lindquist E."/>
            <person name="Peto M."/>
            <person name="Grant D."/>
            <person name="Shu S."/>
            <person name="Goodstein D."/>
            <person name="Barry K."/>
            <person name="Futrell-Griggs M."/>
            <person name="Abernathy B."/>
            <person name="Du J."/>
            <person name="Tian Z."/>
            <person name="Zhu L."/>
            <person name="Gill N."/>
            <person name="Joshi T."/>
            <person name="Libault M."/>
            <person name="Sethuraman A."/>
            <person name="Zhang X."/>
            <person name="Shinozaki K."/>
            <person name="Nguyen H."/>
            <person name="Wing R."/>
            <person name="Cregan P."/>
            <person name="Specht J."/>
            <person name="Grimwood J."/>
            <person name="Rokhsar D."/>
            <person name="Stacey G."/>
            <person name="Shoemaker R."/>
            <person name="Jackson S."/>
        </authorList>
    </citation>
    <scope>NUCLEOTIDE SEQUENCE</scope>
    <source>
        <tissue evidence="11">Callus</tissue>
    </source>
</reference>
<evidence type="ECO:0000256" key="2">
    <source>
        <dbReference type="ARBA" id="ARBA00004316"/>
    </source>
</evidence>
<dbReference type="InParanoid" id="A0A0R0ISN1"/>
<dbReference type="ExpressionAtlas" id="A0A0R0ISN1">
    <property type="expression patterns" value="baseline"/>
</dbReference>
<dbReference type="GO" id="GO:0034314">
    <property type="term" value="P:Arp2/3 complex-mediated actin nucleation"/>
    <property type="evidence" value="ECO:0000318"/>
    <property type="project" value="GO_Central"/>
</dbReference>
<dbReference type="PaxDb" id="3847-GLYMA08G32790.1"/>
<dbReference type="SUPFAM" id="SSF69645">
    <property type="entry name" value="Arp2/3 complex subunits"/>
    <property type="match status" value="1"/>
</dbReference>
<evidence type="ECO:0000256" key="5">
    <source>
        <dbReference type="ARBA" id="ARBA00023203"/>
    </source>
</evidence>
<dbReference type="InterPro" id="IPR007188">
    <property type="entry name" value="ARPC2"/>
</dbReference>
<dbReference type="GO" id="GO:0005200">
    <property type="term" value="F:structural constituent of cytoskeleton"/>
    <property type="evidence" value="ECO:0000318"/>
    <property type="project" value="GO_Central"/>
</dbReference>
<dbReference type="Pfam" id="PF04045">
    <property type="entry name" value="P34-Arc"/>
    <property type="match status" value="1"/>
</dbReference>
<evidence type="ECO:0000256" key="6">
    <source>
        <dbReference type="ARBA" id="ARBA00023212"/>
    </source>
</evidence>
<sequence>MILLQSHSRFLLQTLLNRAQNLEKGVELDHHWVEFDDVRYHIQVSMKNPHVLLLSVSLPTPSSETIFVCGLPFGAIEAIKAAYGNLVQILDPPRDGFNLTLKINLSKLPANQEQKHAFLVKVASIREVVLGAPLRVILEHLAARTVALDMDPLVALVHRPNESFFLFPQRHFRTMTPSLDSSSTNLDGSGHQHLTSHTPFLLHTKQPQCEPFVGVDNVFFCRRH</sequence>
<keyword evidence="5 10" id="KW-0009">Actin-binding</keyword>
<dbReference type="STRING" id="3847.A0A0R0ISN1"/>
<dbReference type="InterPro" id="IPR034666">
    <property type="entry name" value="ARPC2/4"/>
</dbReference>
<evidence type="ECO:0000313" key="13">
    <source>
        <dbReference type="Proteomes" id="UP000008827"/>
    </source>
</evidence>
<proteinExistence type="inferred from homology"/>
<keyword evidence="13" id="KW-1185">Reference proteome</keyword>
<dbReference type="GO" id="GO:0005885">
    <property type="term" value="C:Arp2/3 protein complex"/>
    <property type="evidence" value="ECO:0000318"/>
    <property type="project" value="GO_Central"/>
</dbReference>
<reference evidence="11 12" key="1">
    <citation type="journal article" date="2010" name="Nature">
        <title>Genome sequence of the palaeopolyploid soybean.</title>
        <authorList>
            <person name="Schmutz J."/>
            <person name="Cannon S.B."/>
            <person name="Schlueter J."/>
            <person name="Ma J."/>
            <person name="Mitros T."/>
            <person name="Nelson W."/>
            <person name="Hyten D.L."/>
            <person name="Song Q."/>
            <person name="Thelen J.J."/>
            <person name="Cheng J."/>
            <person name="Xu D."/>
            <person name="Hellsten U."/>
            <person name="May G.D."/>
            <person name="Yu Y."/>
            <person name="Sakurai T."/>
            <person name="Umezawa T."/>
            <person name="Bhattacharyya M.K."/>
            <person name="Sandhu D."/>
            <person name="Valliyodan B."/>
            <person name="Lindquist E."/>
            <person name="Peto M."/>
            <person name="Grant D."/>
            <person name="Shu S."/>
            <person name="Goodstein D."/>
            <person name="Barry K."/>
            <person name="Futrell-Griggs M."/>
            <person name="Abernathy B."/>
            <person name="Du J."/>
            <person name="Tian Z."/>
            <person name="Zhu L."/>
            <person name="Gill N."/>
            <person name="Joshi T."/>
            <person name="Libault M."/>
            <person name="Sethuraman A."/>
            <person name="Zhang X.-C."/>
            <person name="Shinozaki K."/>
            <person name="Nguyen H.T."/>
            <person name="Wing R.A."/>
            <person name="Cregan P."/>
            <person name="Specht J."/>
            <person name="Grimwood J."/>
            <person name="Rokhsar D."/>
            <person name="Stacey G."/>
            <person name="Shoemaker R.C."/>
            <person name="Jackson S.A."/>
        </authorList>
    </citation>
    <scope>NUCLEOTIDE SEQUENCE</scope>
    <source>
        <strain evidence="12">cv. Williams 82</strain>
        <tissue evidence="11">Callus</tissue>
    </source>
</reference>
<dbReference type="Proteomes" id="UP000008827">
    <property type="component" value="Chromosome 8"/>
</dbReference>
<organism evidence="11">
    <name type="scientific">Glycine max</name>
    <name type="common">Soybean</name>
    <name type="synonym">Glycine hispida</name>
    <dbReference type="NCBI Taxonomy" id="3847"/>
    <lineage>
        <taxon>Eukaryota</taxon>
        <taxon>Viridiplantae</taxon>
        <taxon>Streptophyta</taxon>
        <taxon>Embryophyta</taxon>
        <taxon>Tracheophyta</taxon>
        <taxon>Spermatophyta</taxon>
        <taxon>Magnoliopsida</taxon>
        <taxon>eudicotyledons</taxon>
        <taxon>Gunneridae</taxon>
        <taxon>Pentapetalae</taxon>
        <taxon>rosids</taxon>
        <taxon>fabids</taxon>
        <taxon>Fabales</taxon>
        <taxon>Fabaceae</taxon>
        <taxon>Papilionoideae</taxon>
        <taxon>50 kb inversion clade</taxon>
        <taxon>NPAAA clade</taxon>
        <taxon>indigoferoid/millettioid clade</taxon>
        <taxon>Phaseoleae</taxon>
        <taxon>Glycine</taxon>
        <taxon>Glycine subgen. Soja</taxon>
    </lineage>
</organism>
<dbReference type="GO" id="GO:0030041">
    <property type="term" value="P:actin filament polymerization"/>
    <property type="evidence" value="ECO:0007669"/>
    <property type="project" value="InterPro"/>
</dbReference>
<keyword evidence="4 10" id="KW-0963">Cytoplasm</keyword>
<dbReference type="PANTHER" id="PTHR12058">
    <property type="entry name" value="ARP2/3 COMPLEX 34 KDA SUBUNIT"/>
    <property type="match status" value="1"/>
</dbReference>
<evidence type="ECO:0000256" key="8">
    <source>
        <dbReference type="ARBA" id="ARBA00029755"/>
    </source>
</evidence>
<dbReference type="Gramene" id="KRH45310">
    <property type="protein sequence ID" value="KRH45310"/>
    <property type="gene ID" value="GLYMA_08G264400"/>
</dbReference>
<reference evidence="12" key="2">
    <citation type="submission" date="2018-02" db="UniProtKB">
        <authorList>
            <consortium name="EnsemblPlants"/>
        </authorList>
    </citation>
    <scope>IDENTIFICATION</scope>
    <source>
        <strain evidence="12">Williams 82</strain>
    </source>
</reference>
<evidence type="ECO:0000313" key="11">
    <source>
        <dbReference type="EMBL" id="KRH45310.1"/>
    </source>
</evidence>
<evidence type="ECO:0000256" key="4">
    <source>
        <dbReference type="ARBA" id="ARBA00022490"/>
    </source>
</evidence>
<protein>
    <recommendedName>
        <fullName evidence="8 10">Arp2/3 complex 34 kDa subunit</fullName>
    </recommendedName>
</protein>
<evidence type="ECO:0000313" key="12">
    <source>
        <dbReference type="EnsemblPlants" id="KRH45310"/>
    </source>
</evidence>
<keyword evidence="6 10" id="KW-0206">Cytoskeleton</keyword>
<gene>
    <name evidence="11" type="ORF">GLYMA_08G264400</name>
</gene>
<dbReference type="OMA" id="YHIQSSI"/>
<evidence type="ECO:0000256" key="7">
    <source>
        <dbReference type="ARBA" id="ARBA00023273"/>
    </source>
</evidence>
<evidence type="ECO:0000256" key="9">
    <source>
        <dbReference type="ARBA" id="ARBA00056923"/>
    </source>
</evidence>
<comment type="subunit">
    <text evidence="10">Component of the Arp2/3 complex.</text>
</comment>
<comment type="similarity">
    <text evidence="3 10">Belongs to the ARPC2 family.</text>
</comment>
<dbReference type="GO" id="GO:0051015">
    <property type="term" value="F:actin filament binding"/>
    <property type="evidence" value="ECO:0000318"/>
    <property type="project" value="GO_Central"/>
</dbReference>
<evidence type="ECO:0000256" key="1">
    <source>
        <dbReference type="ARBA" id="ARBA00004245"/>
    </source>
</evidence>
<comment type="function">
    <text evidence="9">Functions as actin-binding component of the Arp2/3 complex which is involved in regulation of actin polymerization and together with an activating nucleation-promoting factor (NPF) mediates the formation of branched actin networks. Seems to contact the mother actin filament. Arp2/3 complex plays a critical role in the control of cell morphogenesis via the modulation of cell polarity development.</text>
</comment>
<accession>A0A0R0ISN1</accession>
<dbReference type="GO" id="GO:0042995">
    <property type="term" value="C:cell projection"/>
    <property type="evidence" value="ECO:0007669"/>
    <property type="project" value="UniProtKB-SubCell"/>
</dbReference>
<dbReference type="Gene3D" id="3.30.1460.20">
    <property type="match status" value="1"/>
</dbReference>
<evidence type="ECO:0000256" key="3">
    <source>
        <dbReference type="ARBA" id="ARBA00007192"/>
    </source>
</evidence>
<dbReference type="SMR" id="A0A0R0ISN1"/>
<dbReference type="EnsemblPlants" id="KRH45310">
    <property type="protein sequence ID" value="KRH45310"/>
    <property type="gene ID" value="GLYMA_08G264400"/>
</dbReference>
<dbReference type="PANTHER" id="PTHR12058:SF0">
    <property type="entry name" value="ACTIN-RELATED PROTEIN 2_3 COMPLEX SUBUNIT 2"/>
    <property type="match status" value="1"/>
</dbReference>